<dbReference type="KEGG" id="mlr:MELLADRAFT_114274"/>
<dbReference type="GeneID" id="18925281"/>
<proteinExistence type="predicted"/>
<dbReference type="AlphaFoldDB" id="F4SCV8"/>
<protein>
    <submittedName>
        <fullName evidence="1">Uncharacterized protein</fullName>
    </submittedName>
</protein>
<dbReference type="HOGENOM" id="CLU_1835604_0_0_1"/>
<name>F4SCV8_MELLP</name>
<accession>F4SCV8</accession>
<dbReference type="RefSeq" id="XP_007419211.1">
    <property type="nucleotide sequence ID" value="XM_007419149.1"/>
</dbReference>
<keyword evidence="2" id="KW-1185">Reference proteome</keyword>
<reference evidence="2" key="1">
    <citation type="journal article" date="2011" name="Proc. Natl. Acad. Sci. U.S.A.">
        <title>Obligate biotrophy features unraveled by the genomic analysis of rust fungi.</title>
        <authorList>
            <person name="Duplessis S."/>
            <person name="Cuomo C.A."/>
            <person name="Lin Y.-C."/>
            <person name="Aerts A."/>
            <person name="Tisserant E."/>
            <person name="Veneault-Fourrey C."/>
            <person name="Joly D.L."/>
            <person name="Hacquard S."/>
            <person name="Amselem J."/>
            <person name="Cantarel B.L."/>
            <person name="Chiu R."/>
            <person name="Coutinho P.M."/>
            <person name="Feau N."/>
            <person name="Field M."/>
            <person name="Frey P."/>
            <person name="Gelhaye E."/>
            <person name="Goldberg J."/>
            <person name="Grabherr M.G."/>
            <person name="Kodira C.D."/>
            <person name="Kohler A."/>
            <person name="Kuees U."/>
            <person name="Lindquist E.A."/>
            <person name="Lucas S.M."/>
            <person name="Mago R."/>
            <person name="Mauceli E."/>
            <person name="Morin E."/>
            <person name="Murat C."/>
            <person name="Pangilinan J.L."/>
            <person name="Park R."/>
            <person name="Pearson M."/>
            <person name="Quesneville H."/>
            <person name="Rouhier N."/>
            <person name="Sakthikumar S."/>
            <person name="Salamov A.A."/>
            <person name="Schmutz J."/>
            <person name="Selles B."/>
            <person name="Shapiro H."/>
            <person name="Tanguay P."/>
            <person name="Tuskan G.A."/>
            <person name="Henrissat B."/>
            <person name="Van de Peer Y."/>
            <person name="Rouze P."/>
            <person name="Ellis J.G."/>
            <person name="Dodds P.N."/>
            <person name="Schein J.E."/>
            <person name="Zhong S."/>
            <person name="Hamelin R.C."/>
            <person name="Grigoriev I.V."/>
            <person name="Szabo L.J."/>
            <person name="Martin F."/>
        </authorList>
    </citation>
    <scope>NUCLEOTIDE SEQUENCE [LARGE SCALE GENOMIC DNA]</scope>
    <source>
        <strain evidence="2">98AG31 / pathotype 3-4-7</strain>
    </source>
</reference>
<dbReference type="EMBL" id="GL883223">
    <property type="protein sequence ID" value="EGF97519.1"/>
    <property type="molecule type" value="Genomic_DNA"/>
</dbReference>
<dbReference type="InParanoid" id="F4SCV8"/>
<evidence type="ECO:0000313" key="2">
    <source>
        <dbReference type="Proteomes" id="UP000001072"/>
    </source>
</evidence>
<sequence length="140" mass="15354">MSSIDDGGQDGTFWDAGREFKPWRELSNEVVKISVENIQPDSLEAGDIATKTNASNKLKENACLTSQYGLTEINYTTRKLDVYAVRDSISGSNGKSTESDSSKKKPKHYPFVIASLDEIGYFYLVVGVNGAAQYVDISIS</sequence>
<evidence type="ECO:0000313" key="1">
    <source>
        <dbReference type="EMBL" id="EGF97519.1"/>
    </source>
</evidence>
<organism evidence="2">
    <name type="scientific">Melampsora larici-populina (strain 98AG31 / pathotype 3-4-7)</name>
    <name type="common">Poplar leaf rust fungus</name>
    <dbReference type="NCBI Taxonomy" id="747676"/>
    <lineage>
        <taxon>Eukaryota</taxon>
        <taxon>Fungi</taxon>
        <taxon>Dikarya</taxon>
        <taxon>Basidiomycota</taxon>
        <taxon>Pucciniomycotina</taxon>
        <taxon>Pucciniomycetes</taxon>
        <taxon>Pucciniales</taxon>
        <taxon>Melampsoraceae</taxon>
        <taxon>Melampsora</taxon>
    </lineage>
</organism>
<dbReference type="Proteomes" id="UP000001072">
    <property type="component" value="Unassembled WGS sequence"/>
</dbReference>
<dbReference type="VEuPathDB" id="FungiDB:MELLADRAFT_114274"/>
<dbReference type="OrthoDB" id="10258882at2759"/>
<gene>
    <name evidence="1" type="ORF">MELLADRAFT_114274</name>
</gene>